<dbReference type="Pfam" id="PF00132">
    <property type="entry name" value="Hexapep"/>
    <property type="match status" value="2"/>
</dbReference>
<evidence type="ECO:0000256" key="3">
    <source>
        <dbReference type="ARBA" id="ARBA00022679"/>
    </source>
</evidence>
<evidence type="ECO:0000256" key="2">
    <source>
        <dbReference type="ARBA" id="ARBA00022556"/>
    </source>
</evidence>
<dbReference type="EC" id="2.3.1.-" evidence="8"/>
<dbReference type="RefSeq" id="WP_258543020.1">
    <property type="nucleotide sequence ID" value="NZ_OU015584.1"/>
</dbReference>
<keyword evidence="5" id="KW-0443">Lipid metabolism</keyword>
<dbReference type="EMBL" id="OU015584">
    <property type="protein sequence ID" value="CAG5085627.1"/>
    <property type="molecule type" value="Genomic_DNA"/>
</dbReference>
<organism evidence="8 9">
    <name type="scientific">Parvicella tangerina</name>
    <dbReference type="NCBI Taxonomy" id="2829795"/>
    <lineage>
        <taxon>Bacteria</taxon>
        <taxon>Pseudomonadati</taxon>
        <taxon>Bacteroidota</taxon>
        <taxon>Flavobacteriia</taxon>
        <taxon>Flavobacteriales</taxon>
        <taxon>Parvicellaceae</taxon>
        <taxon>Parvicella</taxon>
    </lineage>
</organism>
<dbReference type="Gene3D" id="2.160.10.10">
    <property type="entry name" value="Hexapeptide repeat proteins"/>
    <property type="match status" value="1"/>
</dbReference>
<keyword evidence="3 8" id="KW-0808">Transferase</keyword>
<evidence type="ECO:0000256" key="4">
    <source>
        <dbReference type="ARBA" id="ARBA00022737"/>
    </source>
</evidence>
<dbReference type="Proteomes" id="UP000683507">
    <property type="component" value="Chromosome"/>
</dbReference>
<keyword evidence="9" id="KW-1185">Reference proteome</keyword>
<dbReference type="InterPro" id="IPR011004">
    <property type="entry name" value="Trimer_LpxA-like_sf"/>
</dbReference>
<evidence type="ECO:0000313" key="8">
    <source>
        <dbReference type="EMBL" id="CAG5085627.1"/>
    </source>
</evidence>
<dbReference type="AlphaFoldDB" id="A0A916JP35"/>
<protein>
    <submittedName>
        <fullName evidence="8">UDP-3-O-acylglucosamine N-acyltransferase</fullName>
        <ecNumber evidence="8">2.3.1.-</ecNumber>
    </submittedName>
</protein>
<dbReference type="SUPFAM" id="SSF51161">
    <property type="entry name" value="Trimeric LpxA-like enzymes"/>
    <property type="match status" value="1"/>
</dbReference>
<dbReference type="PANTHER" id="PTHR43378">
    <property type="entry name" value="UDP-3-O-ACYLGLUCOSAMINE N-ACYLTRANSFERASE"/>
    <property type="match status" value="1"/>
</dbReference>
<evidence type="ECO:0000313" key="9">
    <source>
        <dbReference type="Proteomes" id="UP000683507"/>
    </source>
</evidence>
<dbReference type="CDD" id="cd03352">
    <property type="entry name" value="LbH_LpxD"/>
    <property type="match status" value="1"/>
</dbReference>
<evidence type="ECO:0000259" key="7">
    <source>
        <dbReference type="Pfam" id="PF04613"/>
    </source>
</evidence>
<name>A0A916JP35_9FLAO</name>
<accession>A0A916JP35</accession>
<dbReference type="PANTHER" id="PTHR43378:SF2">
    <property type="entry name" value="UDP-3-O-ACYLGLUCOSAMINE N-ACYLTRANSFERASE 1, MITOCHONDRIAL-RELATED"/>
    <property type="match status" value="1"/>
</dbReference>
<dbReference type="InterPro" id="IPR007691">
    <property type="entry name" value="LpxD"/>
</dbReference>
<dbReference type="Pfam" id="PF14602">
    <property type="entry name" value="Hexapep_2"/>
    <property type="match status" value="1"/>
</dbReference>
<dbReference type="Gene3D" id="3.40.1390.10">
    <property type="entry name" value="MurE/MurF, N-terminal domain"/>
    <property type="match status" value="1"/>
</dbReference>
<gene>
    <name evidence="8" type="primary">lpxD_2</name>
    <name evidence="8" type="ORF">CRYO30217_02818</name>
</gene>
<dbReference type="KEGG" id="ptan:CRYO30217_02818"/>
<keyword evidence="4" id="KW-0677">Repeat</keyword>
<dbReference type="InterPro" id="IPR020573">
    <property type="entry name" value="UDP_GlcNAc_AcTrfase_non-rep"/>
</dbReference>
<sequence length="308" mass="33114">MKLKSSITLEQAAELLDCKYVGNPDHEITGLNEIHVVEPGDIVFVDHPKYYKKALESAATTILIDKEVDCPEGKGLLVSETPFDDFNFLTRQFAPFQKWVGERGSHFKAGKDTIIQPNVTIGHNVTIGDHCIIHSGAVIDDNTIIGNHVIVQSNVVLGSKAFYYKAKPNGRDRMHTCGRVILHDHVEIGAGSTIDAGVTGDTTIGEGTKIDNLVHIGHDTVVGKNCLFAAQVGIAGCVIIEDNVTLWGQVGVTSGITIGEGAVVSGCAGVSKSLAPKKHYFGIPAEDARVKYKELAAIRNLPKIIENL</sequence>
<dbReference type="GO" id="GO:0016020">
    <property type="term" value="C:membrane"/>
    <property type="evidence" value="ECO:0007669"/>
    <property type="project" value="GOC"/>
</dbReference>
<dbReference type="Pfam" id="PF04613">
    <property type="entry name" value="LpxD"/>
    <property type="match status" value="1"/>
</dbReference>
<evidence type="ECO:0000256" key="5">
    <source>
        <dbReference type="ARBA" id="ARBA00023098"/>
    </source>
</evidence>
<dbReference type="InterPro" id="IPR001451">
    <property type="entry name" value="Hexapep"/>
</dbReference>
<keyword evidence="6 8" id="KW-0012">Acyltransferase</keyword>
<proteinExistence type="predicted"/>
<feature type="domain" description="UDP-3-O-[3-hydroxymyristoyl] glucosamine N-acyltransferase non-repeat region" evidence="7">
    <location>
        <begin position="25"/>
        <end position="89"/>
    </location>
</feature>
<dbReference type="GO" id="GO:0009245">
    <property type="term" value="P:lipid A biosynthetic process"/>
    <property type="evidence" value="ECO:0007669"/>
    <property type="project" value="UniProtKB-KW"/>
</dbReference>
<evidence type="ECO:0000256" key="6">
    <source>
        <dbReference type="ARBA" id="ARBA00023315"/>
    </source>
</evidence>
<keyword evidence="2" id="KW-0441">Lipid A biosynthesis</keyword>
<evidence type="ECO:0000256" key="1">
    <source>
        <dbReference type="ARBA" id="ARBA00022516"/>
    </source>
</evidence>
<keyword evidence="1" id="KW-0444">Lipid biosynthesis</keyword>
<dbReference type="GO" id="GO:0016410">
    <property type="term" value="F:N-acyltransferase activity"/>
    <property type="evidence" value="ECO:0007669"/>
    <property type="project" value="InterPro"/>
</dbReference>
<reference evidence="8" key="1">
    <citation type="submission" date="2021-04" db="EMBL/GenBank/DDBJ databases">
        <authorList>
            <person name="Rodrigo-Torres L."/>
            <person name="Arahal R. D."/>
            <person name="Lucena T."/>
        </authorList>
    </citation>
    <scope>NUCLEOTIDE SEQUENCE</scope>
    <source>
        <strain evidence="8">AS29M-1</strain>
    </source>
</reference>